<dbReference type="PROSITE" id="PS00626">
    <property type="entry name" value="RCC1_2"/>
    <property type="match status" value="1"/>
</dbReference>
<keyword evidence="1" id="KW-0344">Guanine-nucleotide releasing factor</keyword>
<name>A0A1R2B1W4_9CILI</name>
<dbReference type="EMBL" id="MPUH01001056">
    <property type="protein sequence ID" value="OMJ70768.1"/>
    <property type="molecule type" value="Genomic_DNA"/>
</dbReference>
<sequence>MEKYTEVFYWGSDSTGQLGIGDRSIGKVYSNPKCCSFSVQIKKISCGEEHAGFIAANGYLYMMGCNKQGQLGINNPTQKYVSRPVLVESLVDYQIIDFSCGSCHSGAISTSGVVFTWGSNTYSALGVLDNDFSILPVKVPLQAVCKSISCGGRHTGVLSEDGGLYMWGSGEAGQLGLGNRAIQKSPVATSIKNALQVACGIFHTLVLSENSEVFAAGGNSFGQLGLGNKESACVFMKIPGLADKDVTKIAAGQHSGCVTASGELLVWGTYYFGEFLVPTKLSCSAKQVDLAIGLGYGVSIDRNGIVWSWGSNSTGCLGTGDQESKSQPYPILDLQNKSVTQISCGGNFVIALGKEGENFKQKISQKPCQNNKELLISIEEMKKEIVRLQKSSGGIEELTSKLEQSKIKQNHLQTLCSEEQRQKEHLEMLVQNLTEEKQRIIEKYEGLIEDLEDKKSVIASVRNELSQNAVQIEELKRVNEVLKRQMDLMQEKNKEIPELKGKIKILEEEVKEKYGELENIRSSSVGIKNHNSVLSQEIKDIPVLLSKITSLETLLTDAEKEKNISTQRIQKMNEENSELMRVNKELCDNINKVQKENTELQLKVQDLEIEKARSAELSLIVRELENKLTTLDNQNFLKMESLSKDMSEMQESVKSSCKEAEYYKENYKETEKIIKKLKNDLKNCYENLEEQKRINKGLEKELSSQNSKNQEILGEIQRELHSRAESYKSLNNSFKAKTNKSFQEDDITQLYGKP</sequence>
<dbReference type="Gene3D" id="1.20.5.1700">
    <property type="match status" value="1"/>
</dbReference>
<comment type="caution">
    <text evidence="6">The sequence shown here is derived from an EMBL/GenBank/DDBJ whole genome shotgun (WGS) entry which is preliminary data.</text>
</comment>
<dbReference type="GO" id="GO:0005085">
    <property type="term" value="F:guanyl-nucleotide exchange factor activity"/>
    <property type="evidence" value="ECO:0007669"/>
    <property type="project" value="TreeGrafter"/>
</dbReference>
<dbReference type="PANTHER" id="PTHR45982">
    <property type="entry name" value="REGULATOR OF CHROMOSOME CONDENSATION"/>
    <property type="match status" value="1"/>
</dbReference>
<feature type="coiled-coil region" evidence="4">
    <location>
        <begin position="660"/>
        <end position="715"/>
    </location>
</feature>
<evidence type="ECO:0000259" key="5">
    <source>
        <dbReference type="Pfam" id="PF25390"/>
    </source>
</evidence>
<dbReference type="InterPro" id="IPR000408">
    <property type="entry name" value="Reg_chr_condens"/>
</dbReference>
<feature type="repeat" description="RCC1" evidence="3">
    <location>
        <begin position="112"/>
        <end position="161"/>
    </location>
</feature>
<dbReference type="AlphaFoldDB" id="A0A1R2B1W4"/>
<dbReference type="Pfam" id="PF25390">
    <property type="entry name" value="WD40_RLD"/>
    <property type="match status" value="1"/>
</dbReference>
<keyword evidence="7" id="KW-1185">Reference proteome</keyword>
<protein>
    <recommendedName>
        <fullName evidence="5">RCC1-like domain-containing protein</fullName>
    </recommendedName>
</protein>
<evidence type="ECO:0000256" key="1">
    <source>
        <dbReference type="ARBA" id="ARBA00022658"/>
    </source>
</evidence>
<dbReference type="InterPro" id="IPR058923">
    <property type="entry name" value="RCC1-like_dom"/>
</dbReference>
<dbReference type="InterPro" id="IPR009091">
    <property type="entry name" value="RCC1/BLIP-II"/>
</dbReference>
<keyword evidence="4" id="KW-0175">Coiled coil</keyword>
<keyword evidence="2" id="KW-0677">Repeat</keyword>
<dbReference type="GO" id="GO:0005737">
    <property type="term" value="C:cytoplasm"/>
    <property type="evidence" value="ECO:0007669"/>
    <property type="project" value="TreeGrafter"/>
</dbReference>
<feature type="repeat" description="RCC1" evidence="3">
    <location>
        <begin position="5"/>
        <end position="57"/>
    </location>
</feature>
<gene>
    <name evidence="6" type="ORF">SteCoe_31189</name>
</gene>
<proteinExistence type="predicted"/>
<dbReference type="InterPro" id="IPR051553">
    <property type="entry name" value="Ran_GTPase-activating"/>
</dbReference>
<dbReference type="OrthoDB" id="406819at2759"/>
<dbReference type="SUPFAM" id="SSF50985">
    <property type="entry name" value="RCC1/BLIP-II"/>
    <property type="match status" value="2"/>
</dbReference>
<evidence type="ECO:0000313" key="7">
    <source>
        <dbReference type="Proteomes" id="UP000187209"/>
    </source>
</evidence>
<feature type="repeat" description="RCC1" evidence="3">
    <location>
        <begin position="58"/>
        <end position="111"/>
    </location>
</feature>
<accession>A0A1R2B1W4</accession>
<feature type="repeat" description="RCC1" evidence="3">
    <location>
        <begin position="211"/>
        <end position="262"/>
    </location>
</feature>
<reference evidence="6 7" key="1">
    <citation type="submission" date="2016-11" db="EMBL/GenBank/DDBJ databases">
        <title>The macronuclear genome of Stentor coeruleus: a giant cell with tiny introns.</title>
        <authorList>
            <person name="Slabodnick M."/>
            <person name="Ruby J.G."/>
            <person name="Reiff S.B."/>
            <person name="Swart E.C."/>
            <person name="Gosai S."/>
            <person name="Prabakaran S."/>
            <person name="Witkowska E."/>
            <person name="Larue G.E."/>
            <person name="Fisher S."/>
            <person name="Freeman R.M."/>
            <person name="Gunawardena J."/>
            <person name="Chu W."/>
            <person name="Stover N.A."/>
            <person name="Gregory B.D."/>
            <person name="Nowacki M."/>
            <person name="Derisi J."/>
            <person name="Roy S.W."/>
            <person name="Marshall W.F."/>
            <person name="Sood P."/>
        </authorList>
    </citation>
    <scope>NUCLEOTIDE SEQUENCE [LARGE SCALE GENOMIC DNA]</scope>
    <source>
        <strain evidence="6">WM001</strain>
    </source>
</reference>
<dbReference type="PANTHER" id="PTHR45982:SF8">
    <property type="entry name" value="E3 UBIQUITIN-PROTEIN LIGASE HERC2-LIKE PROTEIN-RELATED"/>
    <property type="match status" value="1"/>
</dbReference>
<feature type="repeat" description="RCC1" evidence="3">
    <location>
        <begin position="304"/>
        <end position="355"/>
    </location>
</feature>
<feature type="domain" description="RCC1-like" evidence="5">
    <location>
        <begin position="6"/>
        <end position="351"/>
    </location>
</feature>
<dbReference type="Proteomes" id="UP000187209">
    <property type="component" value="Unassembled WGS sequence"/>
</dbReference>
<evidence type="ECO:0000256" key="4">
    <source>
        <dbReference type="SAM" id="Coils"/>
    </source>
</evidence>
<evidence type="ECO:0000313" key="6">
    <source>
        <dbReference type="EMBL" id="OMJ70768.1"/>
    </source>
</evidence>
<dbReference type="Gene3D" id="2.130.10.30">
    <property type="entry name" value="Regulator of chromosome condensation 1/beta-lactamase-inhibitor protein II"/>
    <property type="match status" value="2"/>
</dbReference>
<organism evidence="6 7">
    <name type="scientific">Stentor coeruleus</name>
    <dbReference type="NCBI Taxonomy" id="5963"/>
    <lineage>
        <taxon>Eukaryota</taxon>
        <taxon>Sar</taxon>
        <taxon>Alveolata</taxon>
        <taxon>Ciliophora</taxon>
        <taxon>Postciliodesmatophora</taxon>
        <taxon>Heterotrichea</taxon>
        <taxon>Heterotrichida</taxon>
        <taxon>Stentoridae</taxon>
        <taxon>Stentor</taxon>
    </lineage>
</organism>
<evidence type="ECO:0000256" key="2">
    <source>
        <dbReference type="ARBA" id="ARBA00022737"/>
    </source>
</evidence>
<evidence type="ECO:0000256" key="3">
    <source>
        <dbReference type="PROSITE-ProRule" id="PRU00235"/>
    </source>
</evidence>
<dbReference type="PRINTS" id="PR00633">
    <property type="entry name" value="RCCNDNSATION"/>
</dbReference>
<feature type="repeat" description="RCC1" evidence="3">
    <location>
        <begin position="162"/>
        <end position="210"/>
    </location>
</feature>
<dbReference type="PROSITE" id="PS50012">
    <property type="entry name" value="RCC1_3"/>
    <property type="match status" value="6"/>
</dbReference>
<feature type="coiled-coil region" evidence="4">
    <location>
        <begin position="371"/>
        <end position="523"/>
    </location>
</feature>
<feature type="coiled-coil region" evidence="4">
    <location>
        <begin position="555"/>
        <end position="634"/>
    </location>
</feature>